<keyword evidence="3" id="KW-1185">Reference proteome</keyword>
<sequence length="616" mass="69585">MAQEETISIYRVRFETMVSVKDGKHTTTTRYARFLKPCADNVDQAINVPNTPLLSENFSHNSTSWPLKVLFKSWVRPHEKWEEWIDRLARKHGDIWNQTCIYDSILSFTYQIHCNRNLILGLAKFWCLETNTFIFPWGEATITLEDVMLIGGYLVTGEPVTSPLTKALMKVEGAMKEKRNELLNTRAKKTTHFAWMRHFMDVETEIEQVAFLALWLSRYVFPSLPGDTLRKEVFPLAIHQAKGKKMALAPAVLASLYRNLMQLWAFEHFPLLVPKSPNRLKVGQPWVARWHKLNPKIIGDRVIVSSSLDGALQSYLRCLLATELVGLGCQEKYQPHRVARQFGLDQDLPGDHSGMHIADKNIAVFILDRSFMPSVSKRYFNWWKQSTVICEDVATESNAKSSLQIHGQISILSLSSEDVSHGLVASKCDQITVDGTRNIEVSKSAGAGKNKDDGLIHDEIKITEESHTTLHINSSHMIKKVMRSHLATAKATIILQVDAHKGSENLAPTTLKDANITGESKISCHNSSRAAKEVEKEPFDLENLRCIDDTRKEVECSKVSKVSLGYENREIKTIGVSCDDPIDVDDYVGTSTTTSQAPNLELEEKVRKLEKILLGM</sequence>
<dbReference type="InterPro" id="IPR044824">
    <property type="entry name" value="MAIN-like"/>
</dbReference>
<comment type="caution">
    <text evidence="2">The sequence shown here is derived from an EMBL/GenBank/DDBJ whole genome shotgun (WGS) entry which is preliminary data.</text>
</comment>
<feature type="domain" description="Aminotransferase-like plant mobile" evidence="1">
    <location>
        <begin position="308"/>
        <end position="352"/>
    </location>
</feature>
<dbReference type="EMBL" id="JARPOI010000004">
    <property type="protein sequence ID" value="KAJ9182684.1"/>
    <property type="molecule type" value="Genomic_DNA"/>
</dbReference>
<gene>
    <name evidence="2" type="ORF">P3X46_006649</name>
</gene>
<evidence type="ECO:0000313" key="3">
    <source>
        <dbReference type="Proteomes" id="UP001174677"/>
    </source>
</evidence>
<dbReference type="Proteomes" id="UP001174677">
    <property type="component" value="Chromosome 4"/>
</dbReference>
<accession>A0ABQ9MQX2</accession>
<organism evidence="2 3">
    <name type="scientific">Hevea brasiliensis</name>
    <name type="common">Para rubber tree</name>
    <name type="synonym">Siphonia brasiliensis</name>
    <dbReference type="NCBI Taxonomy" id="3981"/>
    <lineage>
        <taxon>Eukaryota</taxon>
        <taxon>Viridiplantae</taxon>
        <taxon>Streptophyta</taxon>
        <taxon>Embryophyta</taxon>
        <taxon>Tracheophyta</taxon>
        <taxon>Spermatophyta</taxon>
        <taxon>Magnoliopsida</taxon>
        <taxon>eudicotyledons</taxon>
        <taxon>Gunneridae</taxon>
        <taxon>Pentapetalae</taxon>
        <taxon>rosids</taxon>
        <taxon>fabids</taxon>
        <taxon>Malpighiales</taxon>
        <taxon>Euphorbiaceae</taxon>
        <taxon>Crotonoideae</taxon>
        <taxon>Micrandreae</taxon>
        <taxon>Hevea</taxon>
    </lineage>
</organism>
<evidence type="ECO:0000259" key="1">
    <source>
        <dbReference type="Pfam" id="PF10536"/>
    </source>
</evidence>
<reference evidence="2" key="1">
    <citation type="journal article" date="2023" name="Plant Biotechnol. J.">
        <title>Chromosome-level wild Hevea brasiliensis genome provides new tools for genomic-assisted breeding and valuable loci to elevate rubber yield.</title>
        <authorList>
            <person name="Cheng H."/>
            <person name="Song X."/>
            <person name="Hu Y."/>
            <person name="Wu T."/>
            <person name="Yang Q."/>
            <person name="An Z."/>
            <person name="Feng S."/>
            <person name="Deng Z."/>
            <person name="Wu W."/>
            <person name="Zeng X."/>
            <person name="Tu M."/>
            <person name="Wang X."/>
            <person name="Huang H."/>
        </authorList>
    </citation>
    <scope>NUCLEOTIDE SEQUENCE</scope>
    <source>
        <strain evidence="2">MT/VB/25A 57/8</strain>
    </source>
</reference>
<name>A0ABQ9MQX2_HEVBR</name>
<dbReference type="Pfam" id="PF10536">
    <property type="entry name" value="PMD"/>
    <property type="match status" value="2"/>
</dbReference>
<proteinExistence type="predicted"/>
<evidence type="ECO:0000313" key="2">
    <source>
        <dbReference type="EMBL" id="KAJ9182684.1"/>
    </source>
</evidence>
<dbReference type="PANTHER" id="PTHR46033:SF83">
    <property type="entry name" value="PROTEIN MAINTENANCE OF MERISTEMS-LIKE"/>
    <property type="match status" value="1"/>
</dbReference>
<dbReference type="PANTHER" id="PTHR46033">
    <property type="entry name" value="PROTEIN MAIN-LIKE 2"/>
    <property type="match status" value="1"/>
</dbReference>
<dbReference type="InterPro" id="IPR019557">
    <property type="entry name" value="AminoTfrase-like_pln_mobile"/>
</dbReference>
<feature type="domain" description="Aminotransferase-like plant mobile" evidence="1">
    <location>
        <begin position="101"/>
        <end position="295"/>
    </location>
</feature>
<protein>
    <recommendedName>
        <fullName evidence="1">Aminotransferase-like plant mobile domain-containing protein</fullName>
    </recommendedName>
</protein>